<keyword evidence="4" id="KW-0597">Phosphoprotein</keyword>
<evidence type="ECO:0000259" key="12">
    <source>
        <dbReference type="PROSITE" id="PS51842"/>
    </source>
</evidence>
<name>A0A670KKB9_PODMU</name>
<feature type="coiled-coil region" evidence="9">
    <location>
        <begin position="293"/>
        <end position="380"/>
    </location>
</feature>
<dbReference type="GO" id="GO:0030424">
    <property type="term" value="C:axon"/>
    <property type="evidence" value="ECO:0007669"/>
    <property type="project" value="UniProtKB-SubCell"/>
</dbReference>
<keyword evidence="14" id="KW-1185">Reference proteome</keyword>
<evidence type="ECO:0000313" key="14">
    <source>
        <dbReference type="Proteomes" id="UP000472272"/>
    </source>
</evidence>
<dbReference type="SUPFAM" id="SSF64593">
    <property type="entry name" value="Intermediate filament protein, coiled coil region"/>
    <property type="match status" value="2"/>
</dbReference>
<keyword evidence="3" id="KW-0963">Cytoplasm</keyword>
<dbReference type="SMART" id="SM01391">
    <property type="entry name" value="Filament"/>
    <property type="match status" value="1"/>
</dbReference>
<evidence type="ECO:0000256" key="9">
    <source>
        <dbReference type="SAM" id="Coils"/>
    </source>
</evidence>
<evidence type="ECO:0000256" key="6">
    <source>
        <dbReference type="ARBA" id="ARBA00023054"/>
    </source>
</evidence>
<dbReference type="GeneTree" id="ENSGT00940000154418"/>
<dbReference type="GO" id="GO:0061564">
    <property type="term" value="P:axon development"/>
    <property type="evidence" value="ECO:0007669"/>
    <property type="project" value="TreeGrafter"/>
</dbReference>
<evidence type="ECO:0000256" key="3">
    <source>
        <dbReference type="ARBA" id="ARBA00022490"/>
    </source>
</evidence>
<evidence type="ECO:0000256" key="10">
    <source>
        <dbReference type="SAM" id="MobiDB-lite"/>
    </source>
</evidence>
<keyword evidence="5" id="KW-0403">Intermediate filament</keyword>
<dbReference type="Gene3D" id="1.20.5.170">
    <property type="match status" value="1"/>
</dbReference>
<dbReference type="Pfam" id="PF00038">
    <property type="entry name" value="Filament"/>
    <property type="match status" value="1"/>
</dbReference>
<dbReference type="GO" id="GO:0099184">
    <property type="term" value="F:structural constituent of postsynaptic intermediate filament cytoskeleton"/>
    <property type="evidence" value="ECO:0007669"/>
    <property type="project" value="TreeGrafter"/>
</dbReference>
<dbReference type="Ensembl" id="ENSPMRT00000038960.1">
    <property type="protein sequence ID" value="ENSPMRP00000036790.1"/>
    <property type="gene ID" value="ENSPMRG00000023689.1"/>
</dbReference>
<dbReference type="PROSITE" id="PS51842">
    <property type="entry name" value="IF_ROD_2"/>
    <property type="match status" value="1"/>
</dbReference>
<feature type="domain" description="IF rod" evidence="12">
    <location>
        <begin position="98"/>
        <end position="398"/>
    </location>
</feature>
<comment type="subcellular location">
    <subcellularLocation>
        <location evidence="2">Cell projection</location>
        <location evidence="2">Axon</location>
    </subcellularLocation>
    <subcellularLocation>
        <location evidence="1">Cytoplasm</location>
        <location evidence="1">Cytoskeleton</location>
    </subcellularLocation>
</comment>
<dbReference type="InterPro" id="IPR039008">
    <property type="entry name" value="IF_rod_dom"/>
</dbReference>
<organism evidence="13 14">
    <name type="scientific">Podarcis muralis</name>
    <name type="common">Wall lizard</name>
    <name type="synonym">Lacerta muralis</name>
    <dbReference type="NCBI Taxonomy" id="64176"/>
    <lineage>
        <taxon>Eukaryota</taxon>
        <taxon>Metazoa</taxon>
        <taxon>Chordata</taxon>
        <taxon>Craniata</taxon>
        <taxon>Vertebrata</taxon>
        <taxon>Euteleostomi</taxon>
        <taxon>Lepidosauria</taxon>
        <taxon>Squamata</taxon>
        <taxon>Bifurcata</taxon>
        <taxon>Unidentata</taxon>
        <taxon>Episquamata</taxon>
        <taxon>Laterata</taxon>
        <taxon>Lacertibaenia</taxon>
        <taxon>Lacertidae</taxon>
        <taxon>Podarcis</taxon>
    </lineage>
</organism>
<keyword evidence="6 9" id="KW-0175">Coiled coil</keyword>
<keyword evidence="11" id="KW-0812">Transmembrane</keyword>
<dbReference type="Gene3D" id="1.20.5.1160">
    <property type="entry name" value="Vasodilator-stimulated phosphoprotein"/>
    <property type="match status" value="1"/>
</dbReference>
<evidence type="ECO:0000256" key="8">
    <source>
        <dbReference type="ARBA" id="ARBA00023273"/>
    </source>
</evidence>
<feature type="compositionally biased region" description="Low complexity" evidence="10">
    <location>
        <begin position="25"/>
        <end position="49"/>
    </location>
</feature>
<dbReference type="Proteomes" id="UP000472272">
    <property type="component" value="Chromosome 16"/>
</dbReference>
<reference evidence="13 14" key="1">
    <citation type="journal article" date="2019" name="Proc. Natl. Acad. Sci. U.S.A.">
        <title>Regulatory changes in pterin and carotenoid genes underlie balanced color polymorphisms in the wall lizard.</title>
        <authorList>
            <person name="Andrade P."/>
            <person name="Pinho C."/>
            <person name="Perez I de Lanuza G."/>
            <person name="Afonso S."/>
            <person name="Brejcha J."/>
            <person name="Rubin C.J."/>
            <person name="Wallerman O."/>
            <person name="Pereira P."/>
            <person name="Sabatino S.J."/>
            <person name="Bellati A."/>
            <person name="Pellitteri-Rosa D."/>
            <person name="Bosakova Z."/>
            <person name="Bunikis I."/>
            <person name="Carretero M.A."/>
            <person name="Feiner N."/>
            <person name="Marsik P."/>
            <person name="Pauperio F."/>
            <person name="Salvi D."/>
            <person name="Soler L."/>
            <person name="While G.M."/>
            <person name="Uller T."/>
            <person name="Font E."/>
            <person name="Andersson L."/>
            <person name="Carneiro M."/>
        </authorList>
    </citation>
    <scope>NUCLEOTIDE SEQUENCE</scope>
</reference>
<evidence type="ECO:0000313" key="13">
    <source>
        <dbReference type="Ensembl" id="ENSPMRP00000036790.1"/>
    </source>
</evidence>
<evidence type="ECO:0000256" key="5">
    <source>
        <dbReference type="ARBA" id="ARBA00022754"/>
    </source>
</evidence>
<keyword evidence="11" id="KW-1133">Transmembrane helix</keyword>
<dbReference type="FunFam" id="1.20.5.170:FF:000002">
    <property type="entry name" value="Type I keratin KA11"/>
    <property type="match status" value="1"/>
</dbReference>
<evidence type="ECO:0000256" key="1">
    <source>
        <dbReference type="ARBA" id="ARBA00004245"/>
    </source>
</evidence>
<reference evidence="13" key="2">
    <citation type="submission" date="2025-08" db="UniProtKB">
        <authorList>
            <consortium name="Ensembl"/>
        </authorList>
    </citation>
    <scope>IDENTIFICATION</scope>
</reference>
<sequence length="439" mass="48998">MSYGMDTLYSGPSYRKEPGFGGGRYSTAAARSAGGSGSLASSGFHSQSWSRGSAVSVSSYRRLGASSASGAAGVLSQLGSSTESLESSLNGDLRGRNEKEVLQALNDRFAGYIDKVRALEEQNRQLEAEAAALRQQQAGRSAIGELYEREIRDMRGTLVVLSAEKGQLQLEQEHLEEDLAHLKQRLDDESRQREEVEAAIRALGRFADDSQLAKGELEKKLQALREESLFLRRSHDDEVAELLLQIQGSSALQVAVEARDAAARSDVTSALKEIRAQLEGHTVKSSIQSEEWLDKLSEAAKVNTDAIRTAQEEISEYRHQLQSKTTELEALKGTKESLERQRADIEDRHHVDVLSYQESIAQLDNELRNTKWEMAAQLREYQDLLNVKMALDIEIAAYSLVFFTSVLQFYSSTTCSFLGFLFFLKKIFHFKMYTLLFTI</sequence>
<dbReference type="PANTHER" id="PTHR23214">
    <property type="entry name" value="NEUROFILAMENT TRIPLET H PROTEIN"/>
    <property type="match status" value="1"/>
</dbReference>
<feature type="coiled-coil region" evidence="9">
    <location>
        <begin position="102"/>
        <end position="234"/>
    </location>
</feature>
<dbReference type="AlphaFoldDB" id="A0A670KKB9"/>
<evidence type="ECO:0000256" key="11">
    <source>
        <dbReference type="SAM" id="Phobius"/>
    </source>
</evidence>
<accession>A0A670KKB9</accession>
<dbReference type="FunFam" id="1.20.5.1160:FF:000001">
    <property type="entry name" value="Keratin type II"/>
    <property type="match status" value="1"/>
</dbReference>
<keyword evidence="11" id="KW-0472">Membrane</keyword>
<dbReference type="PANTHER" id="PTHR23214:SF1">
    <property type="entry name" value="NEUROFILAMENT HEAVY POLYPEPTIDE"/>
    <property type="match status" value="1"/>
</dbReference>
<reference evidence="13" key="3">
    <citation type="submission" date="2025-09" db="UniProtKB">
        <authorList>
            <consortium name="Ensembl"/>
        </authorList>
    </citation>
    <scope>IDENTIFICATION</scope>
</reference>
<dbReference type="GO" id="GO:0005883">
    <property type="term" value="C:neurofilament"/>
    <property type="evidence" value="ECO:0007669"/>
    <property type="project" value="TreeGrafter"/>
</dbReference>
<dbReference type="GO" id="GO:0045110">
    <property type="term" value="P:intermediate filament bundle assembly"/>
    <property type="evidence" value="ECO:0007669"/>
    <property type="project" value="TreeGrafter"/>
</dbReference>
<feature type="region of interest" description="Disordered" evidence="10">
    <location>
        <begin position="20"/>
        <end position="49"/>
    </location>
</feature>
<dbReference type="Gene3D" id="1.20.5.500">
    <property type="entry name" value="Single helix bin"/>
    <property type="match status" value="1"/>
</dbReference>
<evidence type="ECO:0000256" key="2">
    <source>
        <dbReference type="ARBA" id="ARBA00004489"/>
    </source>
</evidence>
<keyword evidence="7" id="KW-0206">Cytoskeleton</keyword>
<keyword evidence="8" id="KW-0966">Cell projection</keyword>
<proteinExistence type="predicted"/>
<evidence type="ECO:0000256" key="4">
    <source>
        <dbReference type="ARBA" id="ARBA00022553"/>
    </source>
</evidence>
<gene>
    <name evidence="13" type="primary">NEFH</name>
</gene>
<protein>
    <submittedName>
        <fullName evidence="13">Neurofilament heavy chain</fullName>
    </submittedName>
</protein>
<feature type="transmembrane region" description="Helical" evidence="11">
    <location>
        <begin position="395"/>
        <end position="424"/>
    </location>
</feature>
<evidence type="ECO:0000256" key="7">
    <source>
        <dbReference type="ARBA" id="ARBA00023212"/>
    </source>
</evidence>